<organism evidence="2 3">
    <name type="scientific">Coemansia asiatica</name>
    <dbReference type="NCBI Taxonomy" id="1052880"/>
    <lineage>
        <taxon>Eukaryota</taxon>
        <taxon>Fungi</taxon>
        <taxon>Fungi incertae sedis</taxon>
        <taxon>Zoopagomycota</taxon>
        <taxon>Kickxellomycotina</taxon>
        <taxon>Kickxellomycetes</taxon>
        <taxon>Kickxellales</taxon>
        <taxon>Kickxellaceae</taxon>
        <taxon>Coemansia</taxon>
    </lineage>
</organism>
<dbReference type="AlphaFoldDB" id="A0A9W8CKQ3"/>
<accession>A0A9W8CKQ3</accession>
<proteinExistence type="predicted"/>
<protein>
    <submittedName>
        <fullName evidence="2">Uncharacterized protein</fullName>
    </submittedName>
</protein>
<evidence type="ECO:0000313" key="2">
    <source>
        <dbReference type="EMBL" id="KAJ1648031.1"/>
    </source>
</evidence>
<keyword evidence="3" id="KW-1185">Reference proteome</keyword>
<evidence type="ECO:0000256" key="1">
    <source>
        <dbReference type="SAM" id="MobiDB-lite"/>
    </source>
</evidence>
<comment type="caution">
    <text evidence="2">The sequence shown here is derived from an EMBL/GenBank/DDBJ whole genome shotgun (WGS) entry which is preliminary data.</text>
</comment>
<dbReference type="Proteomes" id="UP001145021">
    <property type="component" value="Unassembled WGS sequence"/>
</dbReference>
<name>A0A9W8CKQ3_9FUNG</name>
<dbReference type="EMBL" id="JANBOH010000013">
    <property type="protein sequence ID" value="KAJ1648031.1"/>
    <property type="molecule type" value="Genomic_DNA"/>
</dbReference>
<evidence type="ECO:0000313" key="3">
    <source>
        <dbReference type="Proteomes" id="UP001145021"/>
    </source>
</evidence>
<feature type="compositionally biased region" description="Basic and acidic residues" evidence="1">
    <location>
        <begin position="18"/>
        <end position="27"/>
    </location>
</feature>
<sequence>MDHHPKPAVPQPIPAKRQKTEATESSRSDPTSSQRATATSLISGSPTEELLAQSPNYMTNCELYPRVMRDTVNQHTNEVFAKRDPRVTRQAEKYHQEELRRQKQFSEMHPKEALSLYPAAARSGSSL</sequence>
<reference evidence="2" key="1">
    <citation type="submission" date="2022-07" db="EMBL/GenBank/DDBJ databases">
        <title>Phylogenomic reconstructions and comparative analyses of Kickxellomycotina fungi.</title>
        <authorList>
            <person name="Reynolds N.K."/>
            <person name="Stajich J.E."/>
            <person name="Barry K."/>
            <person name="Grigoriev I.V."/>
            <person name="Crous P."/>
            <person name="Smith M.E."/>
        </authorList>
    </citation>
    <scope>NUCLEOTIDE SEQUENCE</scope>
    <source>
        <strain evidence="2">NBRC 105413</strain>
    </source>
</reference>
<feature type="region of interest" description="Disordered" evidence="1">
    <location>
        <begin position="1"/>
        <end position="54"/>
    </location>
</feature>
<feature type="compositionally biased region" description="Polar residues" evidence="1">
    <location>
        <begin position="28"/>
        <end position="46"/>
    </location>
</feature>
<gene>
    <name evidence="2" type="ORF">LPJ64_000648</name>
</gene>